<protein>
    <submittedName>
        <fullName evidence="2">Uncharacterized protein</fullName>
    </submittedName>
</protein>
<dbReference type="AlphaFoldDB" id="A0A0W0S6L0"/>
<dbReference type="RefSeq" id="WP_058387506.1">
    <property type="nucleotide sequence ID" value="NZ_LNXW01000013.1"/>
</dbReference>
<dbReference type="Proteomes" id="UP000054921">
    <property type="component" value="Unassembled WGS sequence"/>
</dbReference>
<comment type="caution">
    <text evidence="2">The sequence shown here is derived from an EMBL/GenBank/DDBJ whole genome shotgun (WGS) entry which is preliminary data.</text>
</comment>
<proteinExistence type="predicted"/>
<sequence length="257" mass="29474">MLHTGKGSSGFKNDTEKILGIFKPMKPSFLSLNPLHEPPDLKIETPKWIARNIKELNDLLNDPDCSRGHLDAGLLNIKTVKFLLTTQNKLIFGPFGPENSENNIPAYAHLAAEKDFRYAQCITNGQAWFTENNQLIAINVSAYEFRASFHSLQFALPHLLCLPLAETLRIIETDCCDGFVRWHFIKRNTLEQHIRENRNDQEDVSTFSSPEKKEVEEQKKFTSTDMLFFANKQTQQRLEQPLELDHTPEKETSCVLS</sequence>
<evidence type="ECO:0000313" key="2">
    <source>
        <dbReference type="EMBL" id="KTC78928.1"/>
    </source>
</evidence>
<feature type="compositionally biased region" description="Basic and acidic residues" evidence="1">
    <location>
        <begin position="243"/>
        <end position="257"/>
    </location>
</feature>
<name>A0A0W0S6L0_9GAMM</name>
<dbReference type="EMBL" id="LNXW01000013">
    <property type="protein sequence ID" value="KTC78928.1"/>
    <property type="molecule type" value="Genomic_DNA"/>
</dbReference>
<accession>A0A0W0S6L0</accession>
<evidence type="ECO:0000256" key="1">
    <source>
        <dbReference type="SAM" id="MobiDB-lite"/>
    </source>
</evidence>
<dbReference type="OrthoDB" id="5653233at2"/>
<gene>
    <name evidence="2" type="ORF">Lche_0948</name>
</gene>
<feature type="region of interest" description="Disordered" evidence="1">
    <location>
        <begin position="199"/>
        <end position="219"/>
    </location>
</feature>
<organism evidence="2 3">
    <name type="scientific">Legionella cherrii</name>
    <dbReference type="NCBI Taxonomy" id="28084"/>
    <lineage>
        <taxon>Bacteria</taxon>
        <taxon>Pseudomonadati</taxon>
        <taxon>Pseudomonadota</taxon>
        <taxon>Gammaproteobacteria</taxon>
        <taxon>Legionellales</taxon>
        <taxon>Legionellaceae</taxon>
        <taxon>Legionella</taxon>
    </lineage>
</organism>
<feature type="compositionally biased region" description="Basic and acidic residues" evidence="1">
    <location>
        <begin position="210"/>
        <end position="219"/>
    </location>
</feature>
<feature type="region of interest" description="Disordered" evidence="1">
    <location>
        <begin position="238"/>
        <end position="257"/>
    </location>
</feature>
<evidence type="ECO:0000313" key="3">
    <source>
        <dbReference type="Proteomes" id="UP000054921"/>
    </source>
</evidence>
<reference evidence="2 3" key="1">
    <citation type="submission" date="2015-11" db="EMBL/GenBank/DDBJ databases">
        <title>Genomic analysis of 38 Legionella species identifies large and diverse effector repertoires.</title>
        <authorList>
            <person name="Burstein D."/>
            <person name="Amaro F."/>
            <person name="Zusman T."/>
            <person name="Lifshitz Z."/>
            <person name="Cohen O."/>
            <person name="Gilbert J.A."/>
            <person name="Pupko T."/>
            <person name="Shuman H.A."/>
            <person name="Segal G."/>
        </authorList>
    </citation>
    <scope>NUCLEOTIDE SEQUENCE [LARGE SCALE GENOMIC DNA]</scope>
    <source>
        <strain evidence="2 3">ORW</strain>
    </source>
</reference>
<dbReference type="PATRIC" id="fig|28084.5.peg.1021"/>